<gene>
    <name evidence="7" type="ORF">OHA16_02105</name>
</gene>
<dbReference type="EMBL" id="CP108110">
    <property type="protein sequence ID" value="WUQ81877.1"/>
    <property type="molecule type" value="Genomic_DNA"/>
</dbReference>
<evidence type="ECO:0000256" key="4">
    <source>
        <dbReference type="ARBA" id="ARBA00022827"/>
    </source>
</evidence>
<accession>A0ABZ1TSF7</accession>
<name>A0ABZ1TSF7_9ACTN</name>
<reference evidence="7" key="1">
    <citation type="submission" date="2022-10" db="EMBL/GenBank/DDBJ databases">
        <title>The complete genomes of actinobacterial strains from the NBC collection.</title>
        <authorList>
            <person name="Joergensen T.S."/>
            <person name="Alvarez Arevalo M."/>
            <person name="Sterndorff E.B."/>
            <person name="Faurdal D."/>
            <person name="Vuksanovic O."/>
            <person name="Mourched A.-S."/>
            <person name="Charusanti P."/>
            <person name="Shaw S."/>
            <person name="Blin K."/>
            <person name="Weber T."/>
        </authorList>
    </citation>
    <scope>NUCLEOTIDE SEQUENCE</scope>
    <source>
        <strain evidence="7">NBC_00222</strain>
    </source>
</reference>
<evidence type="ECO:0000256" key="2">
    <source>
        <dbReference type="ARBA" id="ARBA00009347"/>
    </source>
</evidence>
<dbReference type="Gene3D" id="1.20.140.10">
    <property type="entry name" value="Butyryl-CoA Dehydrogenase, subunit A, domain 3"/>
    <property type="match status" value="1"/>
</dbReference>
<dbReference type="PANTHER" id="PTHR43884">
    <property type="entry name" value="ACYL-COA DEHYDROGENASE"/>
    <property type="match status" value="1"/>
</dbReference>
<dbReference type="InterPro" id="IPR046373">
    <property type="entry name" value="Acyl-CoA_Oxase/DH_mid-dom_sf"/>
</dbReference>
<dbReference type="RefSeq" id="WP_328952949.1">
    <property type="nucleotide sequence ID" value="NZ_CP108110.1"/>
</dbReference>
<protein>
    <submittedName>
        <fullName evidence="7">Acyl-CoA dehydrogenase family protein</fullName>
    </submittedName>
</protein>
<feature type="region of interest" description="Disordered" evidence="5">
    <location>
        <begin position="1"/>
        <end position="33"/>
    </location>
</feature>
<dbReference type="InterPro" id="IPR009075">
    <property type="entry name" value="AcylCo_DH/oxidase_C"/>
</dbReference>
<evidence type="ECO:0000259" key="6">
    <source>
        <dbReference type="Pfam" id="PF00441"/>
    </source>
</evidence>
<dbReference type="Proteomes" id="UP001432222">
    <property type="component" value="Chromosome"/>
</dbReference>
<keyword evidence="8" id="KW-1185">Reference proteome</keyword>
<dbReference type="Gene3D" id="2.40.110.10">
    <property type="entry name" value="Butyryl-CoA Dehydrogenase, subunit A, domain 2"/>
    <property type="match status" value="1"/>
</dbReference>
<comment type="similarity">
    <text evidence="2">Belongs to the acyl-CoA dehydrogenase family.</text>
</comment>
<keyword evidence="4" id="KW-0274">FAD</keyword>
<evidence type="ECO:0000256" key="3">
    <source>
        <dbReference type="ARBA" id="ARBA00022630"/>
    </source>
</evidence>
<dbReference type="SUPFAM" id="SSF56645">
    <property type="entry name" value="Acyl-CoA dehydrogenase NM domain-like"/>
    <property type="match status" value="1"/>
</dbReference>
<dbReference type="InterPro" id="IPR037069">
    <property type="entry name" value="AcylCoA_DH/ox_N_sf"/>
</dbReference>
<comment type="cofactor">
    <cofactor evidence="1">
        <name>FAD</name>
        <dbReference type="ChEBI" id="CHEBI:57692"/>
    </cofactor>
</comment>
<sequence>MSGRQDTGERVSGTDAAPSGVHALEQRLGDPLDPGNPLGFARILEADERDESFLPGERALDAYGLNAEFVPAAYGGRLTRLDDLVEVMRAVYRRDPALGLGYGVSSFLAAVNLWTAGSEPQRERAAELLLGNGRIAVAYHEPDHGNDITRTAFEATATPDGLLLNGRKEVIANIRRAEAMVLLARTDPEDGGRSHSQLFLEASALPADRHLPRSPSTGMRGVQLGGIELRDWPVPADTVIGRPGQGFETTLKSFQITRTVVISMFTGILDTGLRTTLRHVRDRRLYGRTAVDLPLVRSVLVGAYTDLLTCEAFAAVATRALHLAPVEAGIYAQAVKYFVSKALMDAMHRLSAVLGAHFYLRDGESAIFQKLLRDVQPAGFGHAARAICQLALVQQLPLLARRSWGGAEPAPEELFRLDAPLPPVPFDRLVVFAGGRERLSPTLLAGPARTPRGDGRGPDELARLVDHFSDELRELARICADLSSSELTMSAAPRTNALADRYVRVLVAAACREVWRHNRHSADPLLSDPLWLQAALTRLAARPGSTPGALPDHVERRIFADLTERHDLSLSFGLARRPLPDSR</sequence>
<dbReference type="InterPro" id="IPR009100">
    <property type="entry name" value="AcylCoA_DH/oxidase_NM_dom_sf"/>
</dbReference>
<dbReference type="PANTHER" id="PTHR43884:SF19">
    <property type="entry name" value="ACYL-COA DEHYDROGENASE FADE4-RELATED"/>
    <property type="match status" value="1"/>
</dbReference>
<feature type="domain" description="Acyl-CoA dehydrogenase/oxidase C-terminal" evidence="6">
    <location>
        <begin position="244"/>
        <end position="378"/>
    </location>
</feature>
<evidence type="ECO:0000256" key="1">
    <source>
        <dbReference type="ARBA" id="ARBA00001974"/>
    </source>
</evidence>
<dbReference type="Gene3D" id="1.10.540.10">
    <property type="entry name" value="Acyl-CoA dehydrogenase/oxidase, N-terminal domain"/>
    <property type="match status" value="1"/>
</dbReference>
<proteinExistence type="inferred from homology"/>
<dbReference type="InterPro" id="IPR036250">
    <property type="entry name" value="AcylCo_DH-like_C"/>
</dbReference>
<dbReference type="Pfam" id="PF00441">
    <property type="entry name" value="Acyl-CoA_dh_1"/>
    <property type="match status" value="1"/>
</dbReference>
<evidence type="ECO:0000256" key="5">
    <source>
        <dbReference type="SAM" id="MobiDB-lite"/>
    </source>
</evidence>
<dbReference type="SUPFAM" id="SSF47203">
    <property type="entry name" value="Acyl-CoA dehydrogenase C-terminal domain-like"/>
    <property type="match status" value="1"/>
</dbReference>
<dbReference type="CDD" id="cd00567">
    <property type="entry name" value="ACAD"/>
    <property type="match status" value="1"/>
</dbReference>
<evidence type="ECO:0000313" key="8">
    <source>
        <dbReference type="Proteomes" id="UP001432222"/>
    </source>
</evidence>
<organism evidence="7 8">
    <name type="scientific">Kitasatospora purpeofusca</name>
    <dbReference type="NCBI Taxonomy" id="67352"/>
    <lineage>
        <taxon>Bacteria</taxon>
        <taxon>Bacillati</taxon>
        <taxon>Actinomycetota</taxon>
        <taxon>Actinomycetes</taxon>
        <taxon>Kitasatosporales</taxon>
        <taxon>Streptomycetaceae</taxon>
        <taxon>Kitasatospora</taxon>
    </lineage>
</organism>
<evidence type="ECO:0000313" key="7">
    <source>
        <dbReference type="EMBL" id="WUQ81877.1"/>
    </source>
</evidence>
<keyword evidence="3" id="KW-0285">Flavoprotein</keyword>